<gene>
    <name evidence="3" type="ORF">UFOPK1740_00120</name>
</gene>
<organism evidence="3">
    <name type="scientific">freshwater metagenome</name>
    <dbReference type="NCBI Taxonomy" id="449393"/>
    <lineage>
        <taxon>unclassified sequences</taxon>
        <taxon>metagenomes</taxon>
        <taxon>ecological metagenomes</taxon>
    </lineage>
</organism>
<reference evidence="3" key="1">
    <citation type="submission" date="2020-05" db="EMBL/GenBank/DDBJ databases">
        <authorList>
            <person name="Chiriac C."/>
            <person name="Salcher M."/>
            <person name="Ghai R."/>
            <person name="Kavagutti S V."/>
        </authorList>
    </citation>
    <scope>NUCLEOTIDE SEQUENCE</scope>
</reference>
<accession>A0A6J6DZY9</accession>
<feature type="transmembrane region" description="Helical" evidence="2">
    <location>
        <begin position="76"/>
        <end position="97"/>
    </location>
</feature>
<keyword evidence="2" id="KW-0472">Membrane</keyword>
<dbReference type="Pfam" id="PF11241">
    <property type="entry name" value="DUF3043"/>
    <property type="match status" value="1"/>
</dbReference>
<name>A0A6J6DZY9_9ZZZZ</name>
<sequence length="174" mass="20115">MKSEPTPKRKDAEAARKKALKVPRDSKEARKAVRERTRQQRIETRVAMNRGEEWAMPYRDKGPVRRHVRNMVDSRWHFGELFLPLALVVLILSLIPNPTVARVVYFLWLAMMAGTIIDEIILGFQIKSVMNKNYPDPKERKGAVFYGLMRALQLRNLRLPPPVVKIGGAPKEFK</sequence>
<feature type="region of interest" description="Disordered" evidence="1">
    <location>
        <begin position="1"/>
        <end position="39"/>
    </location>
</feature>
<proteinExistence type="predicted"/>
<keyword evidence="2" id="KW-1133">Transmembrane helix</keyword>
<keyword evidence="2" id="KW-0812">Transmembrane</keyword>
<protein>
    <submittedName>
        <fullName evidence="3">Unannotated protein</fullName>
    </submittedName>
</protein>
<dbReference type="EMBL" id="CAEZTU010000003">
    <property type="protein sequence ID" value="CAB4569760.1"/>
    <property type="molecule type" value="Genomic_DNA"/>
</dbReference>
<feature type="transmembrane region" description="Helical" evidence="2">
    <location>
        <begin position="103"/>
        <end position="124"/>
    </location>
</feature>
<dbReference type="InterPro" id="IPR021403">
    <property type="entry name" value="DUF3043"/>
</dbReference>
<evidence type="ECO:0000256" key="2">
    <source>
        <dbReference type="SAM" id="Phobius"/>
    </source>
</evidence>
<evidence type="ECO:0000256" key="1">
    <source>
        <dbReference type="SAM" id="MobiDB-lite"/>
    </source>
</evidence>
<dbReference type="AlphaFoldDB" id="A0A6J6DZY9"/>
<evidence type="ECO:0000313" key="3">
    <source>
        <dbReference type="EMBL" id="CAB4569760.1"/>
    </source>
</evidence>